<evidence type="ECO:0000313" key="8">
    <source>
        <dbReference type="Proteomes" id="UP001153678"/>
    </source>
</evidence>
<dbReference type="OrthoDB" id="361630at2759"/>
<keyword evidence="8" id="KW-1185">Reference proteome</keyword>
<dbReference type="GO" id="GO:0006353">
    <property type="term" value="P:DNA-templated transcription termination"/>
    <property type="evidence" value="ECO:0007669"/>
    <property type="project" value="UniProtKB-KW"/>
</dbReference>
<keyword evidence="4" id="KW-0805">Transcription regulation</keyword>
<keyword evidence="2" id="KW-0963">Cytoplasm</keyword>
<proteinExistence type="predicted"/>
<feature type="non-terminal residue" evidence="7">
    <location>
        <position position="1"/>
    </location>
</feature>
<organism evidence="7 8">
    <name type="scientific">Funneliformis geosporum</name>
    <dbReference type="NCBI Taxonomy" id="1117311"/>
    <lineage>
        <taxon>Eukaryota</taxon>
        <taxon>Fungi</taxon>
        <taxon>Fungi incertae sedis</taxon>
        <taxon>Mucoromycota</taxon>
        <taxon>Glomeromycotina</taxon>
        <taxon>Glomeromycetes</taxon>
        <taxon>Glomerales</taxon>
        <taxon>Glomeraceae</taxon>
        <taxon>Funneliformis</taxon>
    </lineage>
</organism>
<evidence type="ECO:0000256" key="3">
    <source>
        <dbReference type="ARBA" id="ARBA00022884"/>
    </source>
</evidence>
<dbReference type="Gene3D" id="3.30.300.20">
    <property type="match status" value="1"/>
</dbReference>
<protein>
    <submittedName>
        <fullName evidence="7">17049_t:CDS:1</fullName>
    </submittedName>
</protein>
<evidence type="ECO:0000259" key="6">
    <source>
        <dbReference type="Pfam" id="PF13184"/>
    </source>
</evidence>
<gene>
    <name evidence="7" type="ORF">FWILDA_LOCUS16172</name>
</gene>
<evidence type="ECO:0000313" key="7">
    <source>
        <dbReference type="EMBL" id="CAI2193632.1"/>
    </source>
</evidence>
<dbReference type="Proteomes" id="UP001153678">
    <property type="component" value="Unassembled WGS sequence"/>
</dbReference>
<evidence type="ECO:0000256" key="2">
    <source>
        <dbReference type="ARBA" id="ARBA00022490"/>
    </source>
</evidence>
<dbReference type="PANTHER" id="PTHR22648:SF0">
    <property type="entry name" value="TRANSCRIPTION TERMINATION_ANTITERMINATION PROTEIN NUSA"/>
    <property type="match status" value="1"/>
</dbReference>
<name>A0A9W4T6H9_9GLOM</name>
<sequence>MSGDLQVTFDPEKKQFLAYQVHQIVDQINNPDKEILNDNQLLHDEKNFRQGEHLFQPLDLKKIINYEEILAHFRLSLQNSRNEWLSRENPRLGQSQRFLVQETAVAGKYPVILARRSEDFLRKLLEIEIPGIAQKKIMIQDILRSPGVISKVLINSKFPMNNLLGACLGEKGIRAQIIEKEMNPERIHL</sequence>
<dbReference type="InterPro" id="IPR015946">
    <property type="entry name" value="KH_dom-like_a/b"/>
</dbReference>
<keyword evidence="3" id="KW-0694">RNA-binding</keyword>
<dbReference type="InterPro" id="IPR030842">
    <property type="entry name" value="TF_NusA_bacterial"/>
</dbReference>
<keyword evidence="5" id="KW-0804">Transcription</keyword>
<dbReference type="Pfam" id="PF13184">
    <property type="entry name" value="KH_NusA_1st"/>
    <property type="match status" value="1"/>
</dbReference>
<evidence type="ECO:0000256" key="4">
    <source>
        <dbReference type="ARBA" id="ARBA00023015"/>
    </source>
</evidence>
<dbReference type="GO" id="GO:0003723">
    <property type="term" value="F:RNA binding"/>
    <property type="evidence" value="ECO:0007669"/>
    <property type="project" value="UniProtKB-KW"/>
</dbReference>
<keyword evidence="1" id="KW-0806">Transcription termination</keyword>
<evidence type="ECO:0000256" key="1">
    <source>
        <dbReference type="ARBA" id="ARBA00022472"/>
    </source>
</evidence>
<accession>A0A9W4T6H9</accession>
<dbReference type="GO" id="GO:0005829">
    <property type="term" value="C:cytosol"/>
    <property type="evidence" value="ECO:0007669"/>
    <property type="project" value="TreeGrafter"/>
</dbReference>
<reference evidence="7" key="1">
    <citation type="submission" date="2022-08" db="EMBL/GenBank/DDBJ databases">
        <authorList>
            <person name="Kallberg Y."/>
            <person name="Tangrot J."/>
            <person name="Rosling A."/>
        </authorList>
    </citation>
    <scope>NUCLEOTIDE SEQUENCE</scope>
    <source>
        <strain evidence="7">Wild A</strain>
    </source>
</reference>
<dbReference type="InterPro" id="IPR025249">
    <property type="entry name" value="TF_NusA_KH_1st"/>
</dbReference>
<comment type="caution">
    <text evidence="7">The sequence shown here is derived from an EMBL/GenBank/DDBJ whole genome shotgun (WGS) entry which is preliminary data.</text>
</comment>
<dbReference type="InterPro" id="IPR009019">
    <property type="entry name" value="KH_sf_prok-type"/>
</dbReference>
<dbReference type="SUPFAM" id="SSF54814">
    <property type="entry name" value="Prokaryotic type KH domain (KH-domain type II)"/>
    <property type="match status" value="1"/>
</dbReference>
<dbReference type="AlphaFoldDB" id="A0A9W4T6H9"/>
<dbReference type="GO" id="GO:0031564">
    <property type="term" value="P:transcription antitermination"/>
    <property type="evidence" value="ECO:0007669"/>
    <property type="project" value="InterPro"/>
</dbReference>
<evidence type="ECO:0000256" key="5">
    <source>
        <dbReference type="ARBA" id="ARBA00023163"/>
    </source>
</evidence>
<feature type="domain" description="Transcription factor NusA first KH" evidence="6">
    <location>
        <begin position="115"/>
        <end position="188"/>
    </location>
</feature>
<dbReference type="PANTHER" id="PTHR22648">
    <property type="entry name" value="TRANSCRIPTION TERMINATION FACTOR NUSA"/>
    <property type="match status" value="1"/>
</dbReference>
<dbReference type="EMBL" id="CAMKVN010009878">
    <property type="protein sequence ID" value="CAI2193632.1"/>
    <property type="molecule type" value="Genomic_DNA"/>
</dbReference>